<dbReference type="Pfam" id="PF01546">
    <property type="entry name" value="Peptidase_M20"/>
    <property type="match status" value="1"/>
</dbReference>
<comment type="cofactor">
    <cofactor evidence="1">
        <name>Co(2+)</name>
        <dbReference type="ChEBI" id="CHEBI:48828"/>
    </cofactor>
</comment>
<evidence type="ECO:0000256" key="5">
    <source>
        <dbReference type="ARBA" id="ARBA00022801"/>
    </source>
</evidence>
<dbReference type="InterPro" id="IPR050072">
    <property type="entry name" value="Peptidase_M20A"/>
</dbReference>
<dbReference type="NCBIfam" id="TIGR01910">
    <property type="entry name" value="DapE-ArgE"/>
    <property type="match status" value="1"/>
</dbReference>
<evidence type="ECO:0000256" key="6">
    <source>
        <dbReference type="ARBA" id="ARBA00022833"/>
    </source>
</evidence>
<dbReference type="GO" id="GO:0046872">
    <property type="term" value="F:metal ion binding"/>
    <property type="evidence" value="ECO:0007669"/>
    <property type="project" value="UniProtKB-KW"/>
</dbReference>
<dbReference type="SUPFAM" id="SSF53187">
    <property type="entry name" value="Zn-dependent exopeptidases"/>
    <property type="match status" value="1"/>
</dbReference>
<dbReference type="NCBIfam" id="NF005373">
    <property type="entry name" value="PRK06915.1"/>
    <property type="match status" value="1"/>
</dbReference>
<protein>
    <submittedName>
        <fullName evidence="9">Peptidase</fullName>
    </submittedName>
</protein>
<dbReference type="KEGG" id="nnv:QNH39_16790"/>
<comment type="similarity">
    <text evidence="3">Belongs to the peptidase M20A family.</text>
</comment>
<dbReference type="EMBL" id="CP126114">
    <property type="protein sequence ID" value="WHY84313.1"/>
    <property type="molecule type" value="Genomic_DNA"/>
</dbReference>
<dbReference type="InterPro" id="IPR011650">
    <property type="entry name" value="Peptidase_M20_dimer"/>
</dbReference>
<dbReference type="Gene3D" id="3.40.630.10">
    <property type="entry name" value="Zn peptidases"/>
    <property type="match status" value="1"/>
</dbReference>
<name>A0AA95SAW1_9BACI</name>
<dbReference type="RefSeq" id="WP_066088921.1">
    <property type="nucleotide sequence ID" value="NZ_CP126114.1"/>
</dbReference>
<keyword evidence="4" id="KW-0479">Metal-binding</keyword>
<organism evidence="9 10">
    <name type="scientific">Neobacillus novalis</name>
    <dbReference type="NCBI Taxonomy" id="220687"/>
    <lineage>
        <taxon>Bacteria</taxon>
        <taxon>Bacillati</taxon>
        <taxon>Bacillota</taxon>
        <taxon>Bacilli</taxon>
        <taxon>Bacillales</taxon>
        <taxon>Bacillaceae</taxon>
        <taxon>Neobacillus</taxon>
    </lineage>
</organism>
<evidence type="ECO:0000256" key="4">
    <source>
        <dbReference type="ARBA" id="ARBA00022723"/>
    </source>
</evidence>
<proteinExistence type="inferred from homology"/>
<keyword evidence="7" id="KW-0170">Cobalt</keyword>
<evidence type="ECO:0000256" key="2">
    <source>
        <dbReference type="ARBA" id="ARBA00001947"/>
    </source>
</evidence>
<accession>A0AA95SAW1</accession>
<dbReference type="PANTHER" id="PTHR43808:SF25">
    <property type="entry name" value="PEPTIDASE M20 DIMERISATION DOMAIN-CONTAINING PROTEIN"/>
    <property type="match status" value="1"/>
</dbReference>
<dbReference type="InterPro" id="IPR002933">
    <property type="entry name" value="Peptidase_M20"/>
</dbReference>
<dbReference type="AlphaFoldDB" id="A0AA95SAW1"/>
<comment type="cofactor">
    <cofactor evidence="2">
        <name>Zn(2+)</name>
        <dbReference type="ChEBI" id="CHEBI:29105"/>
    </cofactor>
</comment>
<feature type="domain" description="Peptidase M20 dimerisation" evidence="8">
    <location>
        <begin position="202"/>
        <end position="309"/>
    </location>
</feature>
<keyword evidence="5" id="KW-0378">Hydrolase</keyword>
<sequence>MKKHEIRIKQWLKENRARGARLLQILVQENSTRGKESSTQAIIIERCRQLGLTLDIWELGGDELKGHPAYFCDRKSFDGNPNLVAVLKGTGGGKSVILNGHIDVVPVGDESSWRHDPFSGTIECGKLYGRGATDMKGGNVSLLMAIEALIANGIKLKGDVIFQSVIEEESGGAGTLAAVLRGYQADGAIIPEPTNMKIFPKQQGSMWFRITVRGRAAHGGTRYEGVSAIEKSVVVIQGLQQLEKDRNARITDPLFDKIPIPIPINIGKIASGEWPSSVPDTAIIEGRMGVSPEETIEAAQMEMENALREWNQQDEWFRENPLQIEWFGGRWLPGNLESDHPLMNALTSSFSEVQGVSPIIEASPWGTDGGILSTVGNTPVVVFGPGITETAHDANEHIDLEDMFAASEIIALTLLRWCGVNDVSENNK</sequence>
<keyword evidence="6" id="KW-0862">Zinc</keyword>
<dbReference type="InterPro" id="IPR036264">
    <property type="entry name" value="Bact_exopeptidase_dim_dom"/>
</dbReference>
<evidence type="ECO:0000256" key="1">
    <source>
        <dbReference type="ARBA" id="ARBA00001941"/>
    </source>
</evidence>
<evidence type="ECO:0000313" key="9">
    <source>
        <dbReference type="EMBL" id="WHY84313.1"/>
    </source>
</evidence>
<gene>
    <name evidence="9" type="ORF">QNH39_16790</name>
</gene>
<dbReference type="InterPro" id="IPR010182">
    <property type="entry name" value="ArgE/DapE"/>
</dbReference>
<dbReference type="Gene3D" id="3.30.70.360">
    <property type="match status" value="1"/>
</dbReference>
<evidence type="ECO:0000256" key="7">
    <source>
        <dbReference type="ARBA" id="ARBA00023285"/>
    </source>
</evidence>
<reference evidence="9" key="1">
    <citation type="submission" date="2023-05" db="EMBL/GenBank/DDBJ databases">
        <title>Comparative genomics of Bacillaceae isolates and their secondary metabolite potential.</title>
        <authorList>
            <person name="Song L."/>
            <person name="Nielsen L.J."/>
            <person name="Mohite O."/>
            <person name="Xu X."/>
            <person name="Weber T."/>
            <person name="Kovacs A.T."/>
        </authorList>
    </citation>
    <scope>NUCLEOTIDE SEQUENCE</scope>
    <source>
        <strain evidence="9">XLM17</strain>
    </source>
</reference>
<dbReference type="Proteomes" id="UP001178288">
    <property type="component" value="Chromosome"/>
</dbReference>
<keyword evidence="10" id="KW-1185">Reference proteome</keyword>
<evidence type="ECO:0000256" key="3">
    <source>
        <dbReference type="ARBA" id="ARBA00006247"/>
    </source>
</evidence>
<dbReference type="Pfam" id="PF07687">
    <property type="entry name" value="M20_dimer"/>
    <property type="match status" value="1"/>
</dbReference>
<dbReference type="GO" id="GO:0016787">
    <property type="term" value="F:hydrolase activity"/>
    <property type="evidence" value="ECO:0007669"/>
    <property type="project" value="UniProtKB-KW"/>
</dbReference>
<evidence type="ECO:0000259" key="8">
    <source>
        <dbReference type="Pfam" id="PF07687"/>
    </source>
</evidence>
<dbReference type="SUPFAM" id="SSF55031">
    <property type="entry name" value="Bacterial exopeptidase dimerisation domain"/>
    <property type="match status" value="1"/>
</dbReference>
<dbReference type="PANTHER" id="PTHR43808">
    <property type="entry name" value="ACETYLORNITHINE DEACETYLASE"/>
    <property type="match status" value="1"/>
</dbReference>
<evidence type="ECO:0000313" key="10">
    <source>
        <dbReference type="Proteomes" id="UP001178288"/>
    </source>
</evidence>